<dbReference type="InterPro" id="IPR027417">
    <property type="entry name" value="P-loop_NTPase"/>
</dbReference>
<evidence type="ECO:0000313" key="1">
    <source>
        <dbReference type="EMBL" id="APF41068.1"/>
    </source>
</evidence>
<dbReference type="KEGG" id="nae:BHE16_08735"/>
<sequence length="122" mass="13288">MLRLYPGLHFDSIEYGVQAAEVRELIWSTAEQVVTAGVDVVLDWNSWSTERRAWAVARASAVAAPVTLRVLSTSLEVSSQRAAARTAAGEGFFHPVTRSGNEHLAGLMQEPDASEGFTILHH</sequence>
<dbReference type="Proteomes" id="UP000183530">
    <property type="component" value="Chromosome"/>
</dbReference>
<name>A0A1L2ZPV8_9MICC</name>
<evidence type="ECO:0000313" key="2">
    <source>
        <dbReference type="Proteomes" id="UP000183530"/>
    </source>
</evidence>
<dbReference type="Gene3D" id="3.40.50.300">
    <property type="entry name" value="P-loop containing nucleotide triphosphate hydrolases"/>
    <property type="match status" value="1"/>
</dbReference>
<reference evidence="1 2" key="1">
    <citation type="submission" date="2016-11" db="EMBL/GenBank/DDBJ databases">
        <title>Genome sequencing of Zhihengliuella aestuarii B18 antagonistic to Plasmodiophora brassicae.</title>
        <authorList>
            <person name="Luo Y."/>
        </authorList>
    </citation>
    <scope>NUCLEOTIDE SEQUENCE [LARGE SCALE GENOMIC DNA]</scope>
    <source>
        <strain evidence="1 2">B18</strain>
    </source>
</reference>
<organism evidence="1 2">
    <name type="scientific">Neomicrococcus aestuarii</name>
    <dbReference type="NCBI Taxonomy" id="556325"/>
    <lineage>
        <taxon>Bacteria</taxon>
        <taxon>Bacillati</taxon>
        <taxon>Actinomycetota</taxon>
        <taxon>Actinomycetes</taxon>
        <taxon>Micrococcales</taxon>
        <taxon>Micrococcaceae</taxon>
        <taxon>Neomicrococcus</taxon>
    </lineage>
</organism>
<protein>
    <recommendedName>
        <fullName evidence="3">ATP-binding protein</fullName>
    </recommendedName>
</protein>
<proteinExistence type="predicted"/>
<dbReference type="EMBL" id="CP018135">
    <property type="protein sequence ID" value="APF41068.1"/>
    <property type="molecule type" value="Genomic_DNA"/>
</dbReference>
<evidence type="ECO:0008006" key="3">
    <source>
        <dbReference type="Google" id="ProtNLM"/>
    </source>
</evidence>
<accession>A0A1L2ZPV8</accession>
<dbReference type="AlphaFoldDB" id="A0A1L2ZPV8"/>
<keyword evidence="2" id="KW-1185">Reference proteome</keyword>
<dbReference type="STRING" id="556325.BHE16_08735"/>
<dbReference type="Pfam" id="PF13671">
    <property type="entry name" value="AAA_33"/>
    <property type="match status" value="1"/>
</dbReference>
<gene>
    <name evidence="1" type="ORF">BHE16_08735</name>
</gene>